<accession>A0ABQ4N8D6</accession>
<dbReference type="Pfam" id="PF21311">
    <property type="entry name" value="Phage_RBD_prop"/>
    <property type="match status" value="1"/>
</dbReference>
<protein>
    <recommendedName>
        <fullName evidence="1">P68 RBP/TagC-like beta-propeller domain-containing protein</fullName>
    </recommendedName>
</protein>
<sequence length="347" mass="38184">MGGRLFVAVLLTMTVFGSAVPSPGWAKGGREALKSKHFDLSGDAKTLFREAQLRNNTVMQSFAFDNVNGHVYVVQLMAGGQQLADEPAPVSGADRARNGDLALSKLDLEGNLLGHMFLKGFGHGVQIGVETEGDKTYLWTETDSVAEGKDGWGTQLARFTFENGAVLTNESPELEKFRLKENVDRTTVAIDPAYGLLTMRYRENGSFRFGVYRLEDVKQRRFEPIADVAQPSLGTFQGFASYGAYLYLLEGNAYGNNGSEAPLGNTYITSVDLNTGNLVDRQLITAGRDVLFREPEGLAVRIPDMRHPHKAELHFGFASTVSAENTSKLANMFYLDRLMPVQALKRK</sequence>
<dbReference type="RefSeq" id="WP_213529156.1">
    <property type="nucleotide sequence ID" value="NZ_BOVJ01000097.1"/>
</dbReference>
<proteinExistence type="predicted"/>
<keyword evidence="3" id="KW-1185">Reference proteome</keyword>
<name>A0ABQ4N8D6_9BACL</name>
<dbReference type="Proteomes" id="UP000680304">
    <property type="component" value="Unassembled WGS sequence"/>
</dbReference>
<feature type="domain" description="P68 RBP/TagC-like beta-propeller" evidence="1">
    <location>
        <begin position="58"/>
        <end position="300"/>
    </location>
</feature>
<dbReference type="InterPro" id="IPR048799">
    <property type="entry name" value="P68_RBP_TagC-like_beta-prop"/>
</dbReference>
<evidence type="ECO:0000313" key="3">
    <source>
        <dbReference type="Proteomes" id="UP000680304"/>
    </source>
</evidence>
<evidence type="ECO:0000259" key="1">
    <source>
        <dbReference type="Pfam" id="PF21311"/>
    </source>
</evidence>
<evidence type="ECO:0000313" key="2">
    <source>
        <dbReference type="EMBL" id="GIQ64476.1"/>
    </source>
</evidence>
<organism evidence="2 3">
    <name type="scientific">Paenibacillus cisolokensis</name>
    <dbReference type="NCBI Taxonomy" id="1658519"/>
    <lineage>
        <taxon>Bacteria</taxon>
        <taxon>Bacillati</taxon>
        <taxon>Bacillota</taxon>
        <taxon>Bacilli</taxon>
        <taxon>Bacillales</taxon>
        <taxon>Paenibacillaceae</taxon>
        <taxon>Paenibacillus</taxon>
    </lineage>
</organism>
<gene>
    <name evidence="2" type="ORF">PACILC2_30440</name>
</gene>
<comment type="caution">
    <text evidence="2">The sequence shown here is derived from an EMBL/GenBank/DDBJ whole genome shotgun (WGS) entry which is preliminary data.</text>
</comment>
<dbReference type="EMBL" id="BOVJ01000097">
    <property type="protein sequence ID" value="GIQ64476.1"/>
    <property type="molecule type" value="Genomic_DNA"/>
</dbReference>
<reference evidence="2 3" key="1">
    <citation type="submission" date="2021-04" db="EMBL/GenBank/DDBJ databases">
        <title>Draft genome sequence of Paenibacillus cisolokensis, LC2-13A.</title>
        <authorList>
            <person name="Uke A."/>
            <person name="Chhe C."/>
            <person name="Baramee S."/>
            <person name="Kosugi A."/>
        </authorList>
    </citation>
    <scope>NUCLEOTIDE SEQUENCE [LARGE SCALE GENOMIC DNA]</scope>
    <source>
        <strain evidence="2 3">LC2-13A</strain>
    </source>
</reference>